<dbReference type="AlphaFoldDB" id="A0A1M5U057"/>
<feature type="domain" description="Mechanosensitive ion channel MscS" evidence="8">
    <location>
        <begin position="187"/>
        <end position="253"/>
    </location>
</feature>
<accession>A0A1M5U057</accession>
<dbReference type="Proteomes" id="UP000183967">
    <property type="component" value="Unassembled WGS sequence"/>
</dbReference>
<evidence type="ECO:0000256" key="1">
    <source>
        <dbReference type="ARBA" id="ARBA00004651"/>
    </source>
</evidence>
<dbReference type="InterPro" id="IPR023408">
    <property type="entry name" value="MscS_beta-dom_sf"/>
</dbReference>
<keyword evidence="6 7" id="KW-0472">Membrane</keyword>
<evidence type="ECO:0000259" key="9">
    <source>
        <dbReference type="Pfam" id="PF21082"/>
    </source>
</evidence>
<dbReference type="SUPFAM" id="SSF82861">
    <property type="entry name" value="Mechanosensitive channel protein MscS (YggB), transmembrane region"/>
    <property type="match status" value="1"/>
</dbReference>
<evidence type="ECO:0000256" key="3">
    <source>
        <dbReference type="ARBA" id="ARBA00022475"/>
    </source>
</evidence>
<organism evidence="11 12">
    <name type="scientific">Caloranaerobacter azorensis DSM 13643</name>
    <dbReference type="NCBI Taxonomy" id="1121264"/>
    <lineage>
        <taxon>Bacteria</taxon>
        <taxon>Bacillati</taxon>
        <taxon>Bacillota</taxon>
        <taxon>Tissierellia</taxon>
        <taxon>Tissierellales</taxon>
        <taxon>Thermohalobacteraceae</taxon>
        <taxon>Caloranaerobacter</taxon>
    </lineage>
</organism>
<evidence type="ECO:0000313" key="12">
    <source>
        <dbReference type="Proteomes" id="UP000183967"/>
    </source>
</evidence>
<feature type="transmembrane region" description="Helical" evidence="7">
    <location>
        <begin position="137"/>
        <end position="158"/>
    </location>
</feature>
<comment type="similarity">
    <text evidence="2">Belongs to the MscS (TC 1.A.23) family.</text>
</comment>
<evidence type="ECO:0000259" key="8">
    <source>
        <dbReference type="Pfam" id="PF00924"/>
    </source>
</evidence>
<evidence type="ECO:0000313" key="11">
    <source>
        <dbReference type="EMBL" id="SHH56389.1"/>
    </source>
</evidence>
<name>A0A1M5U057_9FIRM</name>
<feature type="transmembrane region" description="Helical" evidence="7">
    <location>
        <begin position="103"/>
        <end position="125"/>
    </location>
</feature>
<protein>
    <submittedName>
        <fullName evidence="11">MscS family membrane protein</fullName>
    </submittedName>
</protein>
<gene>
    <name evidence="11" type="ORF">SAMN02745135_01219</name>
</gene>
<dbReference type="Pfam" id="PF21082">
    <property type="entry name" value="MS_channel_3rd"/>
    <property type="match status" value="1"/>
</dbReference>
<evidence type="ECO:0000256" key="6">
    <source>
        <dbReference type="ARBA" id="ARBA00023136"/>
    </source>
</evidence>
<dbReference type="OrthoDB" id="9809206at2"/>
<comment type="subcellular location">
    <subcellularLocation>
        <location evidence="1">Cell membrane</location>
        <topology evidence="1">Multi-pass membrane protein</topology>
    </subcellularLocation>
</comment>
<dbReference type="InterPro" id="IPR011014">
    <property type="entry name" value="MscS_channel_TM-2"/>
</dbReference>
<feature type="transmembrane region" description="Helical" evidence="7">
    <location>
        <begin position="164"/>
        <end position="184"/>
    </location>
</feature>
<dbReference type="GO" id="GO:0005886">
    <property type="term" value="C:plasma membrane"/>
    <property type="evidence" value="ECO:0007669"/>
    <property type="project" value="UniProtKB-SubCell"/>
</dbReference>
<dbReference type="RefSeq" id="WP_035164915.1">
    <property type="nucleotide sequence ID" value="NZ_FQXO01000026.1"/>
</dbReference>
<reference evidence="12" key="1">
    <citation type="submission" date="2016-11" db="EMBL/GenBank/DDBJ databases">
        <authorList>
            <person name="Varghese N."/>
            <person name="Submissions S."/>
        </authorList>
    </citation>
    <scope>NUCLEOTIDE SEQUENCE [LARGE SCALE GENOMIC DNA]</scope>
    <source>
        <strain evidence="12">DSM 13643</strain>
    </source>
</reference>
<dbReference type="PANTHER" id="PTHR43634:SF2">
    <property type="entry name" value="LOW CONDUCTANCE MECHANOSENSITIVE CHANNEL YNAI"/>
    <property type="match status" value="1"/>
</dbReference>
<dbReference type="InterPro" id="IPR049142">
    <property type="entry name" value="MS_channel_1st"/>
</dbReference>
<sequence>MNYVEAFKELGMVVLDMSIQKLLLAVFIFLFTIIMRNIFTKYFLKIALKFTSKTKSEVDDDLVKAFSSPLRTFIVILGSYFALKLFPLSLSTRQFISRAFRSSIIITIAWGFYNLEGTYSILFELMGDKFNLKTSKVLKPFFSKIMRVITVVIALGIVAEEFDYDISGFIAGLGIGGLAVAMAAKDFLSNIFGGIVIIMDKPFDIGDWITTSDIEGVVEDISFRSTKIRTFNKAVVTVPNSMLVQKPIINNSRRGIRRITFKLGVTYSTPREKLERCINRIEKMLKNHPGVDKDTIFVKFDGFNDSSLDILLYFFANTSDWARYLDIKHDVNFQIMRILEEEGVEVAFPSTSIYFENALKTEQ</sequence>
<dbReference type="Pfam" id="PF21088">
    <property type="entry name" value="MS_channel_1st"/>
    <property type="match status" value="1"/>
</dbReference>
<feature type="domain" description="Mechanosensitive ion channel transmembrane helices 2/3" evidence="10">
    <location>
        <begin position="144"/>
        <end position="185"/>
    </location>
</feature>
<evidence type="ECO:0000256" key="2">
    <source>
        <dbReference type="ARBA" id="ARBA00008017"/>
    </source>
</evidence>
<dbReference type="InterPro" id="IPR049278">
    <property type="entry name" value="MS_channel_C"/>
</dbReference>
<dbReference type="Gene3D" id="2.30.30.60">
    <property type="match status" value="1"/>
</dbReference>
<keyword evidence="12" id="KW-1185">Reference proteome</keyword>
<dbReference type="InterPro" id="IPR010920">
    <property type="entry name" value="LSM_dom_sf"/>
</dbReference>
<dbReference type="EMBL" id="FQXO01000026">
    <property type="protein sequence ID" value="SHH56389.1"/>
    <property type="molecule type" value="Genomic_DNA"/>
</dbReference>
<evidence type="ECO:0000256" key="7">
    <source>
        <dbReference type="SAM" id="Phobius"/>
    </source>
</evidence>
<dbReference type="InterPro" id="IPR011066">
    <property type="entry name" value="MscS_channel_C_sf"/>
</dbReference>
<proteinExistence type="inferred from homology"/>
<feature type="domain" description="Mechanosensitive ion channel MscS C-terminal" evidence="9">
    <location>
        <begin position="259"/>
        <end position="345"/>
    </location>
</feature>
<dbReference type="SUPFAM" id="SSF82689">
    <property type="entry name" value="Mechanosensitive channel protein MscS (YggB), C-terminal domain"/>
    <property type="match status" value="1"/>
</dbReference>
<dbReference type="GO" id="GO:0055085">
    <property type="term" value="P:transmembrane transport"/>
    <property type="evidence" value="ECO:0007669"/>
    <property type="project" value="InterPro"/>
</dbReference>
<dbReference type="PANTHER" id="PTHR43634">
    <property type="entry name" value="OW CONDUCTANCE MECHANOSENSITIVE CHANNEL"/>
    <property type="match status" value="1"/>
</dbReference>
<evidence type="ECO:0000256" key="4">
    <source>
        <dbReference type="ARBA" id="ARBA00022692"/>
    </source>
</evidence>
<dbReference type="InterPro" id="IPR006685">
    <property type="entry name" value="MscS_channel_2nd"/>
</dbReference>
<dbReference type="Gene3D" id="3.30.70.100">
    <property type="match status" value="1"/>
</dbReference>
<evidence type="ECO:0000256" key="5">
    <source>
        <dbReference type="ARBA" id="ARBA00022989"/>
    </source>
</evidence>
<feature type="transmembrane region" description="Helical" evidence="7">
    <location>
        <begin position="65"/>
        <end position="83"/>
    </location>
</feature>
<feature type="transmembrane region" description="Helical" evidence="7">
    <location>
        <begin position="22"/>
        <end position="44"/>
    </location>
</feature>
<keyword evidence="4 7" id="KW-0812">Transmembrane</keyword>
<dbReference type="Pfam" id="PF00924">
    <property type="entry name" value="MS_channel_2nd"/>
    <property type="match status" value="1"/>
</dbReference>
<keyword evidence="3" id="KW-1003">Cell membrane</keyword>
<dbReference type="SUPFAM" id="SSF50182">
    <property type="entry name" value="Sm-like ribonucleoproteins"/>
    <property type="match status" value="1"/>
</dbReference>
<dbReference type="Gene3D" id="1.10.287.1260">
    <property type="match status" value="1"/>
</dbReference>
<evidence type="ECO:0000259" key="10">
    <source>
        <dbReference type="Pfam" id="PF21088"/>
    </source>
</evidence>
<keyword evidence="5 7" id="KW-1133">Transmembrane helix</keyword>
<dbReference type="InterPro" id="IPR045042">
    <property type="entry name" value="YnaI-like"/>
</dbReference>